<name>A0A0A9VYF6_LYGHE</name>
<evidence type="ECO:0000313" key="5">
    <source>
        <dbReference type="EMBL" id="JAG51416.1"/>
    </source>
</evidence>
<dbReference type="PROSITE" id="PS51155">
    <property type="entry name" value="CHIT_BIND_RR_2"/>
    <property type="match status" value="2"/>
</dbReference>
<reference evidence="4" key="2">
    <citation type="submission" date="2014-07" db="EMBL/GenBank/DDBJ databases">
        <authorList>
            <person name="Hull J."/>
        </authorList>
    </citation>
    <scope>NUCLEOTIDE SEQUENCE</scope>
</reference>
<evidence type="ECO:0000313" key="6">
    <source>
        <dbReference type="EMBL" id="JAQ00064.1"/>
    </source>
</evidence>
<dbReference type="EMBL" id="GBRD01014410">
    <property type="protein sequence ID" value="JAG51416.1"/>
    <property type="molecule type" value="Transcribed_RNA"/>
</dbReference>
<feature type="chain" id="PRO_5015033610" evidence="3">
    <location>
        <begin position="17"/>
        <end position="510"/>
    </location>
</feature>
<dbReference type="InterPro" id="IPR050468">
    <property type="entry name" value="Cuticle_Struct_Prot"/>
</dbReference>
<keyword evidence="3" id="KW-0732">Signal</keyword>
<feature type="region of interest" description="Disordered" evidence="2">
    <location>
        <begin position="250"/>
        <end position="295"/>
    </location>
</feature>
<reference evidence="5" key="3">
    <citation type="submission" date="2014-09" db="EMBL/GenBank/DDBJ databases">
        <authorList>
            <person name="Magalhaes I.L.F."/>
            <person name="Oliveira U."/>
            <person name="Santos F.R."/>
            <person name="Vidigal T.H.D.A."/>
            <person name="Brescovit A.D."/>
            <person name="Santos A.J."/>
        </authorList>
    </citation>
    <scope>NUCLEOTIDE SEQUENCE</scope>
</reference>
<feature type="compositionally biased region" description="Polar residues" evidence="2">
    <location>
        <begin position="184"/>
        <end position="206"/>
    </location>
</feature>
<reference evidence="6" key="4">
    <citation type="journal article" date="2016" name="Gigascience">
        <title>De novo construction of an expanded transcriptome assembly for the western tarnished plant bug, Lygus hesperus.</title>
        <authorList>
            <person name="Tassone E.E."/>
            <person name="Geib S.M."/>
            <person name="Hall B."/>
            <person name="Fabrick J.A."/>
            <person name="Brent C.S."/>
            <person name="Hull J.J."/>
        </authorList>
    </citation>
    <scope>NUCLEOTIDE SEQUENCE</scope>
</reference>
<feature type="region of interest" description="Disordered" evidence="2">
    <location>
        <begin position="166"/>
        <end position="211"/>
    </location>
</feature>
<feature type="compositionally biased region" description="Low complexity" evidence="2">
    <location>
        <begin position="278"/>
        <end position="295"/>
    </location>
</feature>
<dbReference type="EMBL" id="GDHC01018565">
    <property type="protein sequence ID" value="JAQ00064.1"/>
    <property type="molecule type" value="Transcribed_RNA"/>
</dbReference>
<dbReference type="PANTHER" id="PTHR10380">
    <property type="entry name" value="CUTICLE PROTEIN"/>
    <property type="match status" value="1"/>
</dbReference>
<evidence type="ECO:0000256" key="1">
    <source>
        <dbReference type="PROSITE-ProRule" id="PRU00497"/>
    </source>
</evidence>
<protein>
    <submittedName>
        <fullName evidence="4">Cuticle protein 6</fullName>
    </submittedName>
</protein>
<evidence type="ECO:0000256" key="3">
    <source>
        <dbReference type="SAM" id="SignalP"/>
    </source>
</evidence>
<accession>A0A0A9VYF6</accession>
<dbReference type="GO" id="GO:0062129">
    <property type="term" value="C:chitin-based extracellular matrix"/>
    <property type="evidence" value="ECO:0007669"/>
    <property type="project" value="TreeGrafter"/>
</dbReference>
<evidence type="ECO:0000256" key="2">
    <source>
        <dbReference type="SAM" id="MobiDB-lite"/>
    </source>
</evidence>
<gene>
    <name evidence="4" type="primary">CUO6_0</name>
    <name evidence="6" type="synonym">CUO6_1</name>
    <name evidence="4" type="ORF">CM83_60336</name>
    <name evidence="6" type="ORF">g.67228</name>
</gene>
<dbReference type="Pfam" id="PF00379">
    <property type="entry name" value="Chitin_bind_4"/>
    <property type="match status" value="2"/>
</dbReference>
<dbReference type="GO" id="GO:0008010">
    <property type="term" value="F:structural constituent of chitin-based larval cuticle"/>
    <property type="evidence" value="ECO:0007669"/>
    <property type="project" value="TreeGrafter"/>
</dbReference>
<sequence>MKTIITILAAVGLASAGVIPVPVAPLVGHVATQYHAQDELGQYSYGYAGGPSAKEEIKTADGITRGGYSYVDGNGLVQSAAYVSDPVNGFRVAATNLPAGPAVPATPEVLAPVAVFPSAPVVPLLPSSLAAAVRDSSVPLATPVESAVPLSSTVIQSAVSPITVQQELPAPVSETTAEEKPETSEVSSSNENPAAEENQSTPQTETAPEPQAVPATIEQLVTPIQDTPEVQAAKAAHLAAFEEVKLRDAAQEAEDAKNNISTGDSEKVNPGEGEESTESTTETTDAPSSEAAAAPVESALPALPAPHSPVYNSAPVDSALPALSAPAPVVATQLVPAASPEVAPVVPSILTKAVVVEQVAPGPVVAQVATSPAVAATPAVVAPVASTVLLGAPVAASPSGPVALEHVGQITSQYHAQDELGQYTFGYSGGPSAKHEVKTADGLTSGGYSYIDSHGLVQSAAYVSDPVNGFRVAATNIPKPREPEYISDSPEVEEAKQKLFQAQAEHIAKL</sequence>
<dbReference type="EMBL" id="GBHO01043388">
    <property type="protein sequence ID" value="JAG00216.1"/>
    <property type="molecule type" value="Transcribed_RNA"/>
</dbReference>
<feature type="signal peptide" evidence="3">
    <location>
        <begin position="1"/>
        <end position="16"/>
    </location>
</feature>
<keyword evidence="1" id="KW-0193">Cuticle</keyword>
<organism evidence="4">
    <name type="scientific">Lygus hesperus</name>
    <name type="common">Western plant bug</name>
    <dbReference type="NCBI Taxonomy" id="30085"/>
    <lineage>
        <taxon>Eukaryota</taxon>
        <taxon>Metazoa</taxon>
        <taxon>Ecdysozoa</taxon>
        <taxon>Arthropoda</taxon>
        <taxon>Hexapoda</taxon>
        <taxon>Insecta</taxon>
        <taxon>Pterygota</taxon>
        <taxon>Neoptera</taxon>
        <taxon>Paraneoptera</taxon>
        <taxon>Hemiptera</taxon>
        <taxon>Heteroptera</taxon>
        <taxon>Panheteroptera</taxon>
        <taxon>Cimicomorpha</taxon>
        <taxon>Miridae</taxon>
        <taxon>Mirini</taxon>
        <taxon>Lygus</taxon>
    </lineage>
</organism>
<evidence type="ECO:0000313" key="4">
    <source>
        <dbReference type="EMBL" id="JAG00216.1"/>
    </source>
</evidence>
<dbReference type="PANTHER" id="PTHR10380:SF196">
    <property type="entry name" value="CUTICULAR PROTEIN 72EA"/>
    <property type="match status" value="1"/>
</dbReference>
<proteinExistence type="predicted"/>
<dbReference type="InterPro" id="IPR000618">
    <property type="entry name" value="Insect_cuticle"/>
</dbReference>
<reference evidence="4" key="1">
    <citation type="journal article" date="2014" name="PLoS ONE">
        <title>Transcriptome-Based Identification of ABC Transporters in the Western Tarnished Plant Bug Lygus hesperus.</title>
        <authorList>
            <person name="Hull J.J."/>
            <person name="Chaney K."/>
            <person name="Geib S.M."/>
            <person name="Fabrick J.A."/>
            <person name="Brent C.S."/>
            <person name="Walsh D."/>
            <person name="Lavine L.C."/>
        </authorList>
    </citation>
    <scope>NUCLEOTIDE SEQUENCE</scope>
</reference>
<dbReference type="AlphaFoldDB" id="A0A0A9VYF6"/>